<proteinExistence type="predicted"/>
<keyword evidence="1" id="KW-0808">Transferase</keyword>
<keyword evidence="2" id="KW-0548">Nucleotidyltransferase</keyword>
<evidence type="ECO:0000256" key="1">
    <source>
        <dbReference type="ARBA" id="ARBA00022679"/>
    </source>
</evidence>
<dbReference type="Gene3D" id="1.10.3090.10">
    <property type="entry name" value="cca-adding enzyme, domain 2"/>
    <property type="match status" value="1"/>
</dbReference>
<feature type="region of interest" description="Disordered" evidence="6">
    <location>
        <begin position="579"/>
        <end position="645"/>
    </location>
</feature>
<dbReference type="RefSeq" id="WP_230731984.1">
    <property type="nucleotide sequence ID" value="NZ_JAJNDB010000001.1"/>
</dbReference>
<accession>A0ABS8P5W9</accession>
<evidence type="ECO:0000256" key="6">
    <source>
        <dbReference type="SAM" id="MobiDB-lite"/>
    </source>
</evidence>
<dbReference type="SUPFAM" id="SSF81301">
    <property type="entry name" value="Nucleotidyltransferase"/>
    <property type="match status" value="1"/>
</dbReference>
<keyword evidence="4" id="KW-0460">Magnesium</keyword>
<keyword evidence="9" id="KW-1185">Reference proteome</keyword>
<feature type="region of interest" description="Disordered" evidence="6">
    <location>
        <begin position="297"/>
        <end position="318"/>
    </location>
</feature>
<dbReference type="InterPro" id="IPR043519">
    <property type="entry name" value="NT_sf"/>
</dbReference>
<sequence>MAAASSGPDPSRSAEALLRARSRLLCPPHGSRRLGPEALRTALVDLHELWLSSRAADARIGPGTAVVALGGLARRDLVPHSGLDLLLVYDPRQSGLDPATSLRIGQALWGPLREPGIGGHHAVSTVGETVQAAISDPRDGMGLLAARAIAGDPDLVTHLIRVARNTWRDRLRSHFDELAAEIRARWAGAGNLAQRVEPELNNSHGGLRDIHLLNALATAELTEQPAAEVTQANALILDVRTELRRRSGRARDTLPAQDAEQVAHDLGLADRVELTRRLSDAGAAVASATAAALRAARPGLPRPTSAAAGRPSPCRRPDHGVIEHSGEITLDGHTRPGRDPVLILRVAATAARTRLPIDRGTLHRLAEQAPELRAPWPAAALAYLQTLLGSGPAMINVVQTLDVAGLWARLLPEWGAIRHLAPPDPAHVWTVDRHQLEVCAHAAALTARVSRPDLLLLGALLHDIGRGHPRRNPPTTHHCHHGALLTGQIGHRLGLSPADLAALTAMVRHHQLLPHTATNHNPTDPATAHHVVDTLDGDPILLELLHALTEADARGTAPRTWTTWRATLINDLVRHCQQAMPTAPPRDRHPSDQPGDGGFRRPGHLQGPSPLEELTHSTGSRFILDEAEEDGLRDSPPPRDGSTPT</sequence>
<dbReference type="PROSITE" id="PS51831">
    <property type="entry name" value="HD"/>
    <property type="match status" value="1"/>
</dbReference>
<dbReference type="SMART" id="SM00471">
    <property type="entry name" value="HDc"/>
    <property type="match status" value="1"/>
</dbReference>
<dbReference type="InterPro" id="IPR006674">
    <property type="entry name" value="HD_domain"/>
</dbReference>
<keyword evidence="5" id="KW-0511">Multifunctional enzyme</keyword>
<evidence type="ECO:0000259" key="7">
    <source>
        <dbReference type="PROSITE" id="PS51831"/>
    </source>
</evidence>
<reference evidence="8 9" key="1">
    <citation type="submission" date="2021-11" db="EMBL/GenBank/DDBJ databases">
        <title>Draft genome sequence of Actinomycetospora sp. SF1 isolated from the rhizosphere soil.</title>
        <authorList>
            <person name="Duangmal K."/>
            <person name="Chantavorakit T."/>
        </authorList>
    </citation>
    <scope>NUCLEOTIDE SEQUENCE [LARGE SCALE GENOMIC DNA]</scope>
    <source>
        <strain evidence="8 9">TBRC 5722</strain>
    </source>
</reference>
<dbReference type="Pfam" id="PF01966">
    <property type="entry name" value="HD"/>
    <property type="match status" value="1"/>
</dbReference>
<dbReference type="SUPFAM" id="SSF81891">
    <property type="entry name" value="Poly A polymerase C-terminal region-like"/>
    <property type="match status" value="1"/>
</dbReference>
<dbReference type="Pfam" id="PF08335">
    <property type="entry name" value="GlnD_UR_UTase"/>
    <property type="match status" value="1"/>
</dbReference>
<protein>
    <submittedName>
        <fullName evidence="8">HD domain-containing protein</fullName>
    </submittedName>
</protein>
<gene>
    <name evidence="8" type="ORF">LQ327_09675</name>
</gene>
<evidence type="ECO:0000256" key="5">
    <source>
        <dbReference type="ARBA" id="ARBA00023268"/>
    </source>
</evidence>
<dbReference type="InterPro" id="IPR003607">
    <property type="entry name" value="HD/PDEase_dom"/>
</dbReference>
<name>A0ABS8P5W9_9PSEU</name>
<evidence type="ECO:0000256" key="4">
    <source>
        <dbReference type="ARBA" id="ARBA00022842"/>
    </source>
</evidence>
<dbReference type="Proteomes" id="UP001199469">
    <property type="component" value="Unassembled WGS sequence"/>
</dbReference>
<evidence type="ECO:0000256" key="2">
    <source>
        <dbReference type="ARBA" id="ARBA00022695"/>
    </source>
</evidence>
<dbReference type="PANTHER" id="PTHR47320">
    <property type="entry name" value="BIFUNCTIONAL URIDYLYLTRANSFERASE/URIDYLYL-REMOVING ENZYME"/>
    <property type="match status" value="1"/>
</dbReference>
<keyword evidence="3" id="KW-0378">Hydrolase</keyword>
<comment type="caution">
    <text evidence="8">The sequence shown here is derived from an EMBL/GenBank/DDBJ whole genome shotgun (WGS) entry which is preliminary data.</text>
</comment>
<evidence type="ECO:0000256" key="3">
    <source>
        <dbReference type="ARBA" id="ARBA00022801"/>
    </source>
</evidence>
<organism evidence="8 9">
    <name type="scientific">Actinomycetospora endophytica</name>
    <dbReference type="NCBI Taxonomy" id="2291215"/>
    <lineage>
        <taxon>Bacteria</taxon>
        <taxon>Bacillati</taxon>
        <taxon>Actinomycetota</taxon>
        <taxon>Actinomycetes</taxon>
        <taxon>Pseudonocardiales</taxon>
        <taxon>Pseudonocardiaceae</taxon>
        <taxon>Actinomycetospora</taxon>
    </lineage>
</organism>
<evidence type="ECO:0000313" key="8">
    <source>
        <dbReference type="EMBL" id="MCD2193649.1"/>
    </source>
</evidence>
<dbReference type="PANTHER" id="PTHR47320:SF1">
    <property type="entry name" value="BIFUNCTIONAL URIDYLYLTRANSFERASE_URIDYLYL-REMOVING ENZYME"/>
    <property type="match status" value="1"/>
</dbReference>
<feature type="domain" description="HD" evidence="7">
    <location>
        <begin position="431"/>
        <end position="538"/>
    </location>
</feature>
<dbReference type="InterPro" id="IPR010043">
    <property type="entry name" value="UTase/UR"/>
</dbReference>
<dbReference type="InterPro" id="IPR013546">
    <property type="entry name" value="PII_UdlTrfase/GS_AdlTrfase"/>
</dbReference>
<evidence type="ECO:0000313" key="9">
    <source>
        <dbReference type="Proteomes" id="UP001199469"/>
    </source>
</evidence>
<dbReference type="EMBL" id="JAJNDB010000001">
    <property type="protein sequence ID" value="MCD2193649.1"/>
    <property type="molecule type" value="Genomic_DNA"/>
</dbReference>